<evidence type="ECO:0000256" key="10">
    <source>
        <dbReference type="SAM" id="MobiDB-lite"/>
    </source>
</evidence>
<protein>
    <submittedName>
        <fullName evidence="12">Transcription factor TFIIIB subunit brf1</fullName>
    </submittedName>
</protein>
<dbReference type="GO" id="GO:0097550">
    <property type="term" value="C:transcription preinitiation complex"/>
    <property type="evidence" value="ECO:0007669"/>
    <property type="project" value="TreeGrafter"/>
</dbReference>
<evidence type="ECO:0000256" key="6">
    <source>
        <dbReference type="ARBA" id="ARBA00023015"/>
    </source>
</evidence>
<dbReference type="GO" id="GO:0000126">
    <property type="term" value="C:transcription factor TFIIIB complex"/>
    <property type="evidence" value="ECO:0007669"/>
    <property type="project" value="TreeGrafter"/>
</dbReference>
<dbReference type="GO" id="GO:0070897">
    <property type="term" value="P:transcription preinitiation complex assembly"/>
    <property type="evidence" value="ECO:0007669"/>
    <property type="project" value="InterPro"/>
</dbReference>
<gene>
    <name evidence="12" type="primary">BRF1_1</name>
    <name evidence="12" type="ORF">GGI25_001624</name>
</gene>
<feature type="region of interest" description="Disordered" evidence="10">
    <location>
        <begin position="446"/>
        <end position="470"/>
    </location>
</feature>
<keyword evidence="6" id="KW-0805">Transcription regulation</keyword>
<evidence type="ECO:0000313" key="12">
    <source>
        <dbReference type="EMBL" id="KAJ2679268.1"/>
    </source>
</evidence>
<feature type="domain" description="TFIIB-type" evidence="11">
    <location>
        <begin position="21"/>
        <end position="50"/>
    </location>
</feature>
<keyword evidence="4 9" id="KW-0863">Zinc-finger</keyword>
<evidence type="ECO:0000256" key="1">
    <source>
        <dbReference type="ARBA" id="ARBA00004123"/>
    </source>
</evidence>
<keyword evidence="7" id="KW-0804">Transcription</keyword>
<evidence type="ECO:0000259" key="11">
    <source>
        <dbReference type="PROSITE" id="PS51134"/>
    </source>
</evidence>
<feature type="compositionally biased region" description="Basic and acidic residues" evidence="10">
    <location>
        <begin position="447"/>
        <end position="457"/>
    </location>
</feature>
<name>A0A9W8GA80_9FUNG</name>
<dbReference type="Pfam" id="PF00382">
    <property type="entry name" value="TFIIB"/>
    <property type="match status" value="1"/>
</dbReference>
<proteinExistence type="inferred from homology"/>
<dbReference type="OrthoDB" id="5558378at2759"/>
<comment type="caution">
    <text evidence="12">The sequence shown here is derived from an EMBL/GenBank/DDBJ whole genome shotgun (WGS) entry which is preliminary data.</text>
</comment>
<evidence type="ECO:0000256" key="8">
    <source>
        <dbReference type="ARBA" id="ARBA00023242"/>
    </source>
</evidence>
<dbReference type="GO" id="GO:0005634">
    <property type="term" value="C:nucleus"/>
    <property type="evidence" value="ECO:0007669"/>
    <property type="project" value="UniProtKB-SubCell"/>
</dbReference>
<dbReference type="EMBL" id="JANBTW010000013">
    <property type="protein sequence ID" value="KAJ2679268.1"/>
    <property type="molecule type" value="Genomic_DNA"/>
</dbReference>
<dbReference type="InterPro" id="IPR000812">
    <property type="entry name" value="TFIIB"/>
</dbReference>
<dbReference type="Proteomes" id="UP001151518">
    <property type="component" value="Unassembled WGS sequence"/>
</dbReference>
<dbReference type="SUPFAM" id="SSF47954">
    <property type="entry name" value="Cyclin-like"/>
    <property type="match status" value="1"/>
</dbReference>
<evidence type="ECO:0000256" key="3">
    <source>
        <dbReference type="ARBA" id="ARBA00022723"/>
    </source>
</evidence>
<dbReference type="InterPro" id="IPR036915">
    <property type="entry name" value="Cyclin-like_sf"/>
</dbReference>
<evidence type="ECO:0000256" key="5">
    <source>
        <dbReference type="ARBA" id="ARBA00022833"/>
    </source>
</evidence>
<dbReference type="GO" id="GO:0001006">
    <property type="term" value="F:RNA polymerase III type 3 promoter sequence-specific DNA binding"/>
    <property type="evidence" value="ECO:0007669"/>
    <property type="project" value="TreeGrafter"/>
</dbReference>
<dbReference type="SUPFAM" id="SSF57783">
    <property type="entry name" value="Zinc beta-ribbon"/>
    <property type="match status" value="1"/>
</dbReference>
<evidence type="ECO:0000256" key="7">
    <source>
        <dbReference type="ARBA" id="ARBA00023163"/>
    </source>
</evidence>
<evidence type="ECO:0000256" key="4">
    <source>
        <dbReference type="ARBA" id="ARBA00022771"/>
    </source>
</evidence>
<comment type="similarity">
    <text evidence="2">Belongs to the TFIIB family.</text>
</comment>
<keyword evidence="5" id="KW-0862">Zinc</keyword>
<evidence type="ECO:0000256" key="9">
    <source>
        <dbReference type="PROSITE-ProRule" id="PRU00469"/>
    </source>
</evidence>
<comment type="subcellular location">
    <subcellularLocation>
        <location evidence="1">Nucleus</location>
    </subcellularLocation>
</comment>
<dbReference type="Gene3D" id="2.20.25.10">
    <property type="match status" value="1"/>
</dbReference>
<dbReference type="InterPro" id="IPR013137">
    <property type="entry name" value="Znf_TFIIB"/>
</dbReference>
<dbReference type="Gene3D" id="1.10.472.10">
    <property type="entry name" value="Cyclin-like"/>
    <property type="match status" value="1"/>
</dbReference>
<reference evidence="12" key="1">
    <citation type="submission" date="2022-07" db="EMBL/GenBank/DDBJ databases">
        <title>Phylogenomic reconstructions and comparative analyses of Kickxellomycotina fungi.</title>
        <authorList>
            <person name="Reynolds N.K."/>
            <person name="Stajich J.E."/>
            <person name="Barry K."/>
            <person name="Grigoriev I.V."/>
            <person name="Crous P."/>
            <person name="Smith M.E."/>
        </authorList>
    </citation>
    <scope>NUCLEOTIDE SEQUENCE</scope>
    <source>
        <strain evidence="12">NRRL 3115</strain>
    </source>
</reference>
<sequence>MAKRKEPTDGSNTNRNNGGYDELICTECGSSNIISSAGDQYCGDCGAVLESIILTTHHSYEAEHAASGTKYQRISQHVDTSDPGSVRLHNRWNQEMIRQSKSAIVGLCRQLGIQNIAERAERMFVDSSRGFMSAGEEWVFGRRTSVRIAACVYISALQDGKALTLVDIARTAQVSVYVIGHEAKRTLAILHIKLPLLDPLLRVEQAVNRIFGCALKTRDDTEERRLVVEQISGKTKKAQGFPVQLVDFIEANEELRPRLIELSGQIMTFDRICSLSTGVNPNTLVCSAVSMGLEHFYVSAPETEEGVLKRSHREVLFRLVTLFNGAGQHTVLRHVSALQKALVEAGKTAPWLAGTKLTTDNVAVHLSDVMFCYEQARAWLFSIQESQHLQQQQQQQQRMNTPPNAEELESLVSSVVTRLSKAPSFARAEKRREQRRAILSKFIGESKASKRQNEQQEQKPWYPPPFSDGACKTKEEGEEATKEIETIGRLYKLGVDQNALINLPLYTLEQIGAVASREITLKECQQRLDSAIVGSEDMSEDELLTYVDYQCQNIQQALQPSLSARRTKQRDESPE</sequence>
<dbReference type="PROSITE" id="PS51134">
    <property type="entry name" value="ZF_TFIIB"/>
    <property type="match status" value="1"/>
</dbReference>
<dbReference type="PANTHER" id="PTHR11618:SF4">
    <property type="entry name" value="TRANSCRIPTION FACTOR IIIB 90 KDA SUBUNIT"/>
    <property type="match status" value="1"/>
</dbReference>
<evidence type="ECO:0000256" key="2">
    <source>
        <dbReference type="ARBA" id="ARBA00010857"/>
    </source>
</evidence>
<dbReference type="PANTHER" id="PTHR11618">
    <property type="entry name" value="TRANSCRIPTION INITIATION FACTOR IIB-RELATED"/>
    <property type="match status" value="1"/>
</dbReference>
<dbReference type="GO" id="GO:0017025">
    <property type="term" value="F:TBP-class protein binding"/>
    <property type="evidence" value="ECO:0007669"/>
    <property type="project" value="InterPro"/>
</dbReference>
<accession>A0A9W8GA80</accession>
<dbReference type="AlphaFoldDB" id="A0A9W8GA80"/>
<evidence type="ECO:0000313" key="13">
    <source>
        <dbReference type="Proteomes" id="UP001151518"/>
    </source>
</evidence>
<dbReference type="GO" id="GO:0000995">
    <property type="term" value="F:RNA polymerase III general transcription initiation factor activity"/>
    <property type="evidence" value="ECO:0007669"/>
    <property type="project" value="TreeGrafter"/>
</dbReference>
<dbReference type="GO" id="GO:0008270">
    <property type="term" value="F:zinc ion binding"/>
    <property type="evidence" value="ECO:0007669"/>
    <property type="project" value="UniProtKB-KW"/>
</dbReference>
<keyword evidence="8" id="KW-0539">Nucleus</keyword>
<keyword evidence="3" id="KW-0479">Metal-binding</keyword>
<dbReference type="InterPro" id="IPR013150">
    <property type="entry name" value="TFIIB_cyclin"/>
</dbReference>
<organism evidence="12 13">
    <name type="scientific">Coemansia spiralis</name>
    <dbReference type="NCBI Taxonomy" id="417178"/>
    <lineage>
        <taxon>Eukaryota</taxon>
        <taxon>Fungi</taxon>
        <taxon>Fungi incertae sedis</taxon>
        <taxon>Zoopagomycota</taxon>
        <taxon>Kickxellomycotina</taxon>
        <taxon>Kickxellomycetes</taxon>
        <taxon>Kickxellales</taxon>
        <taxon>Kickxellaceae</taxon>
        <taxon>Coemansia</taxon>
    </lineage>
</organism>